<keyword evidence="33" id="KW-1185">Reference proteome</keyword>
<evidence type="ECO:0000256" key="4">
    <source>
        <dbReference type="ARBA" id="ARBA00007090"/>
    </source>
</evidence>
<dbReference type="EC" id="2.4.99.28" evidence="25"/>
<comment type="pathway">
    <text evidence="27">Glycan biosynthesis.</text>
</comment>
<dbReference type="GO" id="GO:0008955">
    <property type="term" value="F:peptidoglycan glycosyltransferase activity"/>
    <property type="evidence" value="ECO:0007669"/>
    <property type="project" value="UniProtKB-EC"/>
</dbReference>
<dbReference type="GO" id="GO:0006508">
    <property type="term" value="P:proteolysis"/>
    <property type="evidence" value="ECO:0007669"/>
    <property type="project" value="UniProtKB-KW"/>
</dbReference>
<protein>
    <recommendedName>
        <fullName evidence="7">Penicillin-binding protein 1A</fullName>
        <ecNumber evidence="25">2.4.99.28</ecNumber>
        <ecNumber evidence="6">3.4.16.4</ecNumber>
    </recommendedName>
</protein>
<evidence type="ECO:0000256" key="19">
    <source>
        <dbReference type="ARBA" id="ARBA00022989"/>
    </source>
</evidence>
<keyword evidence="20 28" id="KW-0472">Membrane</keyword>
<dbReference type="Pfam" id="PF00912">
    <property type="entry name" value="Transgly"/>
    <property type="match status" value="1"/>
</dbReference>
<name>Q088T3_SHEFN</name>
<keyword evidence="14 28" id="KW-0812">Transmembrane</keyword>
<evidence type="ECO:0000256" key="3">
    <source>
        <dbReference type="ARBA" id="ARBA00004752"/>
    </source>
</evidence>
<dbReference type="KEGG" id="sfr:Sfri_0369"/>
<keyword evidence="16" id="KW-0133">Cell shape</keyword>
<feature type="transmembrane region" description="Helical" evidence="28">
    <location>
        <begin position="31"/>
        <end position="53"/>
    </location>
</feature>
<evidence type="ECO:0000256" key="5">
    <source>
        <dbReference type="ARBA" id="ARBA00007739"/>
    </source>
</evidence>
<dbReference type="Proteomes" id="UP000000684">
    <property type="component" value="Chromosome"/>
</dbReference>
<keyword evidence="17" id="KW-0735">Signal-anchor</keyword>
<comment type="pathway">
    <text evidence="3">Cell wall biogenesis; peptidoglycan biosynthesis.</text>
</comment>
<dbReference type="AlphaFoldDB" id="Q088T3"/>
<dbReference type="Gene3D" id="3.40.710.10">
    <property type="entry name" value="DD-peptidase/beta-lactamase superfamily"/>
    <property type="match status" value="2"/>
</dbReference>
<keyword evidence="21" id="KW-0046">Antibiotic resistance</keyword>
<dbReference type="GO" id="GO:0046677">
    <property type="term" value="P:response to antibiotic"/>
    <property type="evidence" value="ECO:0007669"/>
    <property type="project" value="UniProtKB-KW"/>
</dbReference>
<evidence type="ECO:0000256" key="18">
    <source>
        <dbReference type="ARBA" id="ARBA00022984"/>
    </source>
</evidence>
<feature type="domain" description="Glycosyl transferase family 51" evidence="30">
    <location>
        <begin position="78"/>
        <end position="253"/>
    </location>
</feature>
<keyword evidence="9" id="KW-0997">Cell inner membrane</keyword>
<dbReference type="GO" id="GO:0008658">
    <property type="term" value="F:penicillin binding"/>
    <property type="evidence" value="ECO:0007669"/>
    <property type="project" value="InterPro"/>
</dbReference>
<evidence type="ECO:0000256" key="16">
    <source>
        <dbReference type="ARBA" id="ARBA00022960"/>
    </source>
</evidence>
<evidence type="ECO:0000256" key="25">
    <source>
        <dbReference type="ARBA" id="ARBA00044770"/>
    </source>
</evidence>
<keyword evidence="15" id="KW-0378">Hydrolase</keyword>
<keyword evidence="10" id="KW-0121">Carboxypeptidase</keyword>
<evidence type="ECO:0000256" key="2">
    <source>
        <dbReference type="ARBA" id="ARBA00004249"/>
    </source>
</evidence>
<dbReference type="PANTHER" id="PTHR32282:SF27">
    <property type="entry name" value="PENICILLIN-BINDING PROTEIN 1A"/>
    <property type="match status" value="1"/>
</dbReference>
<evidence type="ECO:0000256" key="20">
    <source>
        <dbReference type="ARBA" id="ARBA00023136"/>
    </source>
</evidence>
<keyword evidence="8" id="KW-1003">Cell membrane</keyword>
<sequence length="885" mass="98337" precursor="true">MFYFTKNSPAYILPLLFVIFWNYRVKWFKRLLIAFFSLSLLGIAAIAAAYFYVLPDLPDVNSLKTVQLQTPLRIYSRDGKLISQFGEKRRIPVEYEEVPAQLINAVLDTEDARFFEHNGIDPIGIIRAALILVTTGKKSQGASTITQQVARGFFLSNEKTYIRKVKEIFLALKIEKALSKKEILALYLNRSFLGNRAYGVGAAAQVYYGKELSQLTLPEMAMIAGLPQAPSAANPIRNQSRAIARRNWVLSRMLEKRNITQAEYQEAISSPSTAKYHGAEIDLYAPYVSEMARDYMIQKYGEEAAYTNGYNVYTTISSDLQLMAQESLRDNVFAYDQRHGFRGPVAELWTDTPLEHDEIIAILKRTSSMQGIMPAAVISVKDQQAQVIDDKGELITLEWKGLKWARKFISDKRQSLPPKQASDILTAGQQVWIRHNGKHWQLSQIPQVSSATVSLEPHDGAIKTLVGGFSFSQSQFNRVTQAKRQLGSNIKPFIYAAALEKDYTLATLINNAPINKPDTRQGTAWRPKNSPDIYGGPTRLRVGLAQSINVMSVRAMRHTGLDDTIKKLIQFGFDPNDLPRNESLALGSPSVTPLQVATAFNSFANGGYLVEPYFIDHVTDSYDNTIEQTIPAIACSKPAPSVEDDVVIEDPFAAMAEEFSQQTPEASVDTLDGEVEATSITAEQNICSNPQARFAKRVVSEQTAFLITEALKSVIWGGGDWSKGTGWNGTAWRASKLIKRHDIAGKTGTTNESRDTWFSGFNPTLTATFWVGFDDHGRQLGRSSWRANGEPDQISGAEAGAKTAGPGWNDYMNKALSGTPEASVIPPKGIVSARIDLATGKLTRKTDHTTEFEYFVEGTEPKEYVTETQQSGDIFIDNVAEDLFQ</sequence>
<gene>
    <name evidence="32" type="ordered locus">Sfri_0369</name>
</gene>
<dbReference type="InterPro" id="IPR012338">
    <property type="entry name" value="Beta-lactam/transpept-like"/>
</dbReference>
<dbReference type="Gene3D" id="1.10.3810.10">
    <property type="entry name" value="Biosynthetic peptidoglycan transglycosylase-like"/>
    <property type="match status" value="1"/>
</dbReference>
<dbReference type="EC" id="3.4.16.4" evidence="6"/>
<dbReference type="GO" id="GO:0008360">
    <property type="term" value="P:regulation of cell shape"/>
    <property type="evidence" value="ECO:0007669"/>
    <property type="project" value="UniProtKB-KW"/>
</dbReference>
<proteinExistence type="inferred from homology"/>
<dbReference type="STRING" id="318167.Sfri_0369"/>
<keyword evidence="22" id="KW-0511">Multifunctional enzyme</keyword>
<evidence type="ECO:0000256" key="10">
    <source>
        <dbReference type="ARBA" id="ARBA00022645"/>
    </source>
</evidence>
<dbReference type="GO" id="GO:0009252">
    <property type="term" value="P:peptidoglycan biosynthetic process"/>
    <property type="evidence" value="ECO:0007669"/>
    <property type="project" value="UniProtKB-UniPathway"/>
</dbReference>
<evidence type="ECO:0000313" key="32">
    <source>
        <dbReference type="EMBL" id="ABI70232.1"/>
    </source>
</evidence>
<evidence type="ECO:0000259" key="30">
    <source>
        <dbReference type="Pfam" id="PF00912"/>
    </source>
</evidence>
<evidence type="ECO:0000256" key="9">
    <source>
        <dbReference type="ARBA" id="ARBA00022519"/>
    </source>
</evidence>
<accession>Q088T3</accession>
<keyword evidence="11" id="KW-0645">Protease</keyword>
<dbReference type="UniPathway" id="UPA00219"/>
<evidence type="ECO:0000256" key="14">
    <source>
        <dbReference type="ARBA" id="ARBA00022692"/>
    </source>
</evidence>
<comment type="subcellular location">
    <subcellularLocation>
        <location evidence="2">Cell inner membrane</location>
        <topology evidence="2">Single-pass type II membrane protein</topology>
    </subcellularLocation>
</comment>
<evidence type="ECO:0000256" key="23">
    <source>
        <dbReference type="ARBA" id="ARBA00023316"/>
    </source>
</evidence>
<evidence type="ECO:0000256" key="17">
    <source>
        <dbReference type="ARBA" id="ARBA00022968"/>
    </source>
</evidence>
<reference evidence="32 33" key="1">
    <citation type="submission" date="2006-08" db="EMBL/GenBank/DDBJ databases">
        <title>Complete sequence of Shewanella frigidimarina NCIMB 400.</title>
        <authorList>
            <consortium name="US DOE Joint Genome Institute"/>
            <person name="Copeland A."/>
            <person name="Lucas S."/>
            <person name="Lapidus A."/>
            <person name="Barry K."/>
            <person name="Detter J.C."/>
            <person name="Glavina del Rio T."/>
            <person name="Hammon N."/>
            <person name="Israni S."/>
            <person name="Dalin E."/>
            <person name="Tice H."/>
            <person name="Pitluck S."/>
            <person name="Fredrickson J.K."/>
            <person name="Kolker E."/>
            <person name="McCuel L.A."/>
            <person name="DiChristina T."/>
            <person name="Nealson K.H."/>
            <person name="Newman D."/>
            <person name="Tiedje J.M."/>
            <person name="Zhou J."/>
            <person name="Romine M.F."/>
            <person name="Culley D.E."/>
            <person name="Serres M."/>
            <person name="Chertkov O."/>
            <person name="Brettin T."/>
            <person name="Bruce D."/>
            <person name="Han C."/>
            <person name="Tapia R."/>
            <person name="Gilna P."/>
            <person name="Schmutz J."/>
            <person name="Larimer F."/>
            <person name="Land M."/>
            <person name="Hauser L."/>
            <person name="Kyrpides N."/>
            <person name="Mikhailova N."/>
            <person name="Richardson P."/>
        </authorList>
    </citation>
    <scope>NUCLEOTIDE SEQUENCE [LARGE SCALE GENOMIC DNA]</scope>
    <source>
        <strain evidence="32 33">NCIMB 400</strain>
    </source>
</reference>
<keyword evidence="12" id="KW-0328">Glycosyltransferase</keyword>
<dbReference type="GO" id="GO:0030288">
    <property type="term" value="C:outer membrane-bounded periplasmic space"/>
    <property type="evidence" value="ECO:0007669"/>
    <property type="project" value="TreeGrafter"/>
</dbReference>
<dbReference type="SUPFAM" id="SSF56601">
    <property type="entry name" value="beta-lactamase/transpeptidase-like"/>
    <property type="match status" value="1"/>
</dbReference>
<evidence type="ECO:0000256" key="6">
    <source>
        <dbReference type="ARBA" id="ARBA00012448"/>
    </source>
</evidence>
<feature type="transmembrane region" description="Helical" evidence="28">
    <location>
        <begin position="6"/>
        <end position="24"/>
    </location>
</feature>
<dbReference type="SUPFAM" id="SSF53955">
    <property type="entry name" value="Lysozyme-like"/>
    <property type="match status" value="1"/>
</dbReference>
<dbReference type="InterPro" id="IPR001460">
    <property type="entry name" value="PCN-bd_Tpept"/>
</dbReference>
<evidence type="ECO:0000256" key="11">
    <source>
        <dbReference type="ARBA" id="ARBA00022670"/>
    </source>
</evidence>
<dbReference type="GO" id="GO:0009002">
    <property type="term" value="F:serine-type D-Ala-D-Ala carboxypeptidase activity"/>
    <property type="evidence" value="ECO:0007669"/>
    <property type="project" value="UniProtKB-EC"/>
</dbReference>
<keyword evidence="13" id="KW-0808">Transferase</keyword>
<dbReference type="InterPro" id="IPR031376">
    <property type="entry name" value="PCB_OB"/>
</dbReference>
<comment type="catalytic activity">
    <reaction evidence="26">
        <text>[GlcNAc-(1-&gt;4)-Mur2Ac(oyl-L-Ala-gamma-D-Glu-L-Lys-D-Ala-D-Ala)](n)-di-trans,octa-cis-undecaprenyl diphosphate + beta-D-GlcNAc-(1-&gt;4)-Mur2Ac(oyl-L-Ala-gamma-D-Glu-L-Lys-D-Ala-D-Ala)-di-trans,octa-cis-undecaprenyl diphosphate = [GlcNAc-(1-&gt;4)-Mur2Ac(oyl-L-Ala-gamma-D-Glu-L-Lys-D-Ala-D-Ala)](n+1)-di-trans,octa-cis-undecaprenyl diphosphate + di-trans,octa-cis-undecaprenyl diphosphate + H(+)</text>
        <dbReference type="Rhea" id="RHEA:23708"/>
        <dbReference type="Rhea" id="RHEA-COMP:9602"/>
        <dbReference type="Rhea" id="RHEA-COMP:9603"/>
        <dbReference type="ChEBI" id="CHEBI:15378"/>
        <dbReference type="ChEBI" id="CHEBI:58405"/>
        <dbReference type="ChEBI" id="CHEBI:60033"/>
        <dbReference type="ChEBI" id="CHEBI:78435"/>
        <dbReference type="EC" id="2.4.99.28"/>
    </reaction>
</comment>
<organism evidence="32 33">
    <name type="scientific">Shewanella frigidimarina (strain NCIMB 400)</name>
    <dbReference type="NCBI Taxonomy" id="318167"/>
    <lineage>
        <taxon>Bacteria</taxon>
        <taxon>Pseudomonadati</taxon>
        <taxon>Pseudomonadota</taxon>
        <taxon>Gammaproteobacteria</taxon>
        <taxon>Alteromonadales</taxon>
        <taxon>Shewanellaceae</taxon>
        <taxon>Shewanella</taxon>
    </lineage>
</organism>
<dbReference type="CAZy" id="GT51">
    <property type="family name" value="Glycosyltransferase Family 51"/>
</dbReference>
<dbReference type="InterPro" id="IPR001264">
    <property type="entry name" value="Glyco_trans_51"/>
</dbReference>
<evidence type="ECO:0000259" key="29">
    <source>
        <dbReference type="Pfam" id="PF00905"/>
    </source>
</evidence>
<evidence type="ECO:0000259" key="31">
    <source>
        <dbReference type="Pfam" id="PF17092"/>
    </source>
</evidence>
<dbReference type="GO" id="GO:0005886">
    <property type="term" value="C:plasma membrane"/>
    <property type="evidence" value="ECO:0007669"/>
    <property type="project" value="UniProtKB-SubCell"/>
</dbReference>
<evidence type="ECO:0000256" key="28">
    <source>
        <dbReference type="SAM" id="Phobius"/>
    </source>
</evidence>
<comment type="similarity">
    <text evidence="5">In the N-terminal section; belongs to the glycosyltransferase 51 family.</text>
</comment>
<comment type="function">
    <text evidence="1">Cell wall formation. Synthesis of cross-linked peptidoglycan from the lipid intermediates. The enzyme has a penicillin-insensitive transglycosylase N-terminal domain (formation of linear glycan strands) and a penicillin-sensitive transpeptidase C-terminal domain (cross-linking of the peptide subunits).</text>
</comment>
<dbReference type="GO" id="GO:0071555">
    <property type="term" value="P:cell wall organization"/>
    <property type="evidence" value="ECO:0007669"/>
    <property type="project" value="UniProtKB-KW"/>
</dbReference>
<dbReference type="HOGENOM" id="CLU_006354_2_4_6"/>
<dbReference type="InterPro" id="IPR036950">
    <property type="entry name" value="PBP_transglycosylase"/>
</dbReference>
<evidence type="ECO:0000256" key="22">
    <source>
        <dbReference type="ARBA" id="ARBA00023268"/>
    </source>
</evidence>
<dbReference type="InterPro" id="IPR023346">
    <property type="entry name" value="Lysozyme-like_dom_sf"/>
</dbReference>
<evidence type="ECO:0000313" key="33">
    <source>
        <dbReference type="Proteomes" id="UP000000684"/>
    </source>
</evidence>
<keyword evidence="18" id="KW-0573">Peptidoglycan synthesis</keyword>
<evidence type="ECO:0000256" key="7">
    <source>
        <dbReference type="ARBA" id="ARBA00018638"/>
    </source>
</evidence>
<comment type="catalytic activity">
    <reaction evidence="24">
        <text>Preferential cleavage: (Ac)2-L-Lys-D-Ala-|-D-Ala. Also transpeptidation of peptidyl-alanyl moieties that are N-acyl substituents of D-alanine.</text>
        <dbReference type="EC" id="3.4.16.4"/>
    </reaction>
</comment>
<feature type="domain" description="Penicillin-binding protein transpeptidase" evidence="29">
    <location>
        <begin position="452"/>
        <end position="764"/>
    </location>
</feature>
<evidence type="ECO:0000256" key="1">
    <source>
        <dbReference type="ARBA" id="ARBA00002624"/>
    </source>
</evidence>
<dbReference type="Pfam" id="PF00905">
    <property type="entry name" value="Transpeptidase"/>
    <property type="match status" value="1"/>
</dbReference>
<dbReference type="FunFam" id="1.10.3810.10:FF:000003">
    <property type="entry name" value="Penicillin-binding protein 1a"/>
    <property type="match status" value="1"/>
</dbReference>
<dbReference type="NCBIfam" id="TIGR02074">
    <property type="entry name" value="PBP_1a_fam"/>
    <property type="match status" value="1"/>
</dbReference>
<keyword evidence="19 28" id="KW-1133">Transmembrane helix</keyword>
<comment type="similarity">
    <text evidence="4">In the C-terminal section; belongs to the transpeptidase family.</text>
</comment>
<evidence type="ECO:0000256" key="27">
    <source>
        <dbReference type="ARBA" id="ARBA00060592"/>
    </source>
</evidence>
<dbReference type="EMBL" id="CP000447">
    <property type="protein sequence ID" value="ABI70232.1"/>
    <property type="molecule type" value="Genomic_DNA"/>
</dbReference>
<dbReference type="Pfam" id="PF17092">
    <property type="entry name" value="PCB_OB"/>
    <property type="match status" value="1"/>
</dbReference>
<evidence type="ECO:0000256" key="13">
    <source>
        <dbReference type="ARBA" id="ARBA00022679"/>
    </source>
</evidence>
<evidence type="ECO:0000256" key="8">
    <source>
        <dbReference type="ARBA" id="ARBA00022475"/>
    </source>
</evidence>
<evidence type="ECO:0000256" key="15">
    <source>
        <dbReference type="ARBA" id="ARBA00022801"/>
    </source>
</evidence>
<evidence type="ECO:0000256" key="21">
    <source>
        <dbReference type="ARBA" id="ARBA00023251"/>
    </source>
</evidence>
<keyword evidence="23" id="KW-0961">Cell wall biogenesis/degradation</keyword>
<dbReference type="PANTHER" id="PTHR32282">
    <property type="entry name" value="BINDING PROTEIN TRANSPEPTIDASE, PUTATIVE-RELATED"/>
    <property type="match status" value="1"/>
</dbReference>
<evidence type="ECO:0000256" key="12">
    <source>
        <dbReference type="ARBA" id="ARBA00022676"/>
    </source>
</evidence>
<dbReference type="InterPro" id="IPR050396">
    <property type="entry name" value="Glycosyltr_51/Transpeptidase"/>
</dbReference>
<evidence type="ECO:0000256" key="24">
    <source>
        <dbReference type="ARBA" id="ARBA00034000"/>
    </source>
</evidence>
<evidence type="ECO:0000256" key="26">
    <source>
        <dbReference type="ARBA" id="ARBA00049902"/>
    </source>
</evidence>
<feature type="domain" description="Penicillin-binding protein OB-like" evidence="31">
    <location>
        <begin position="341"/>
        <end position="448"/>
    </location>
</feature>
<dbReference type="FunFam" id="3.40.710.10:FF:000010">
    <property type="entry name" value="Penicillin-binding protein 1A"/>
    <property type="match status" value="1"/>
</dbReference>
<dbReference type="eggNOG" id="COG5009">
    <property type="taxonomic scope" value="Bacteria"/>
</dbReference>